<sequence length="689" mass="74747">MTSRTDTAPLAETSPEERLERLKGLLRGTRGTRAAQALRSSGAGNVLIGALLHAADRLRAGHQATDLEQKLLAVLRTKVPDAEIREWGRVYREAVNQLGENVAVVPRALSTRPMASGYSFADLRAGWGPVVAETMAKKNAMVVSREILAAGAPVEDAEFIAALLDNGGLGAVGFDRPRGTLNGASAAGEQMIGEAEGPAEETQGEGDGRAVYREFRAKLELENFYVHREVGDQGGGKDEIYWLASSGSDLINGPAYRSEEFGAVKRGETRSFSSNRVIFDGKMAKRLAMVLYCMEADQSTAAWYDDLMKALGDLAKALYALEFGNALLPGLPGADLVTLATELAKMGVILMEALRNYDDLSATRGIAFTAFDMALLYHRDGGNVAYHFNGDGHHELRMKYTGDPVPFPTGTLEYLVQDARGHWSVPISLGWESMSAPAVASYNGKLYAAFIRPSDQAVMWSVQEAGIWSEPQQVGGWRSYYPPALAAAHGKLYIMVSGLDAKLYWSTFTEATSWNAATQVSVVVNQERPSLTTTAKRSGSGETVWMTCTVKNGNPFTMYHDGTRWIPNLDPMPYSPLVRDVSMAPGTSVAYEPWRATRIGETVHVCKPVFTALGPVHWTEKVGPSWPSAHGPTLVTHGSAMHLLFCGTDGGLYTSVAGTQQRTRLTKAAPMDASAAVSHNHKLYVMYRR</sequence>
<comment type="caution">
    <text evidence="1">The sequence shown here is derived from an EMBL/GenBank/DDBJ whole genome shotgun (WGS) entry which is preliminary data.</text>
</comment>
<accession>A0A640UXX3</accession>
<name>A0A640UXX3_9ACTN</name>
<organism evidence="1 2">
    <name type="scientific">Streptomyces tubercidicus</name>
    <dbReference type="NCBI Taxonomy" id="47759"/>
    <lineage>
        <taxon>Bacteria</taxon>
        <taxon>Bacillati</taxon>
        <taxon>Actinomycetota</taxon>
        <taxon>Actinomycetes</taxon>
        <taxon>Kitasatosporales</taxon>
        <taxon>Streptomycetaceae</taxon>
        <taxon>Streptomyces</taxon>
    </lineage>
</organism>
<protein>
    <submittedName>
        <fullName evidence="1">Uncharacterized protein</fullName>
    </submittedName>
</protein>
<dbReference type="EMBL" id="BLIR01000001">
    <property type="protein sequence ID" value="GFE38836.1"/>
    <property type="molecule type" value="Genomic_DNA"/>
</dbReference>
<dbReference type="AlphaFoldDB" id="A0A640UXX3"/>
<dbReference type="OrthoDB" id="4147030at2"/>
<evidence type="ECO:0000313" key="1">
    <source>
        <dbReference type="EMBL" id="GFE38836.1"/>
    </source>
</evidence>
<dbReference type="RefSeq" id="WP_159744679.1">
    <property type="nucleotide sequence ID" value="NZ_BLIR01000001.1"/>
</dbReference>
<reference evidence="1 2" key="1">
    <citation type="submission" date="2019-12" db="EMBL/GenBank/DDBJ databases">
        <title>Whole genome shotgun sequence of Streptomyces tubercidicus NBRC 13090.</title>
        <authorList>
            <person name="Ichikawa N."/>
            <person name="Kimura A."/>
            <person name="Kitahashi Y."/>
            <person name="Komaki H."/>
            <person name="Tamura T."/>
        </authorList>
    </citation>
    <scope>NUCLEOTIDE SEQUENCE [LARGE SCALE GENOMIC DNA]</scope>
    <source>
        <strain evidence="1 2">NBRC 13090</strain>
    </source>
</reference>
<evidence type="ECO:0000313" key="2">
    <source>
        <dbReference type="Proteomes" id="UP000431826"/>
    </source>
</evidence>
<dbReference type="GeneID" id="96284606"/>
<dbReference type="Proteomes" id="UP000431826">
    <property type="component" value="Unassembled WGS sequence"/>
</dbReference>
<dbReference type="SUPFAM" id="SSF89372">
    <property type="entry name" value="Fucose-specific lectin"/>
    <property type="match status" value="1"/>
</dbReference>
<keyword evidence="2" id="KW-1185">Reference proteome</keyword>
<proteinExistence type="predicted"/>
<gene>
    <name evidence="1" type="ORF">Stube_35090</name>
</gene>